<evidence type="ECO:0000313" key="2">
    <source>
        <dbReference type="EMBL" id="NPE14469.1"/>
    </source>
</evidence>
<protein>
    <submittedName>
        <fullName evidence="2">Uncharacterized protein</fullName>
    </submittedName>
</protein>
<keyword evidence="1" id="KW-0732">Signal</keyword>
<feature type="signal peptide" evidence="1">
    <location>
        <begin position="1"/>
        <end position="21"/>
    </location>
</feature>
<dbReference type="InterPro" id="IPR046090">
    <property type="entry name" value="DUF6108"/>
</dbReference>
<organism evidence="2 3">
    <name type="scientific">Xylanibacter rodentium</name>
    <dbReference type="NCBI Taxonomy" id="2736289"/>
    <lineage>
        <taxon>Bacteria</taxon>
        <taxon>Pseudomonadati</taxon>
        <taxon>Bacteroidota</taxon>
        <taxon>Bacteroidia</taxon>
        <taxon>Bacteroidales</taxon>
        <taxon>Prevotellaceae</taxon>
        <taxon>Xylanibacter</taxon>
    </lineage>
</organism>
<gene>
    <name evidence="2" type="ORF">HPS55_09060</name>
</gene>
<comment type="caution">
    <text evidence="2">The sequence shown here is derived from an EMBL/GenBank/DDBJ whole genome shotgun (WGS) entry which is preliminary data.</text>
</comment>
<evidence type="ECO:0000313" key="3">
    <source>
        <dbReference type="Proteomes" id="UP001193734"/>
    </source>
</evidence>
<dbReference type="Pfam" id="PF19603">
    <property type="entry name" value="DUF6108"/>
    <property type="match status" value="1"/>
</dbReference>
<dbReference type="EMBL" id="JABKKE010000014">
    <property type="protein sequence ID" value="NPE14469.1"/>
    <property type="molecule type" value="Genomic_DNA"/>
</dbReference>
<name>A0ABX2AUZ0_9BACT</name>
<sequence>MGSRMAAIVIMLMMTAATALAQNVHVGQLFSRFGHARGCKMVEMHDTELKGYSLSVYKSLTYGRRQQNEVNSRLMSDRKHAKKIREVVDDGRIVSGYYMMPPVAAGCNRYILFSNTGDGSGAVIYIEGRLSPDDIMKICYGK</sequence>
<reference evidence="2 3" key="1">
    <citation type="submission" date="2020-05" db="EMBL/GenBank/DDBJ databases">
        <title>Distinct polysaccharide utilization as determinants for interspecies competition between intestinal Prevotella spp.</title>
        <authorList>
            <person name="Galvez E.J.C."/>
            <person name="Iljazovic A."/>
            <person name="Strowig T."/>
        </authorList>
    </citation>
    <scope>NUCLEOTIDE SEQUENCE [LARGE SCALE GENOMIC DNA]</scope>
    <source>
        <strain evidence="2 3">PROD</strain>
    </source>
</reference>
<evidence type="ECO:0000256" key="1">
    <source>
        <dbReference type="SAM" id="SignalP"/>
    </source>
</evidence>
<dbReference type="Proteomes" id="UP001193734">
    <property type="component" value="Unassembled WGS sequence"/>
</dbReference>
<accession>A0ABX2AUZ0</accession>
<proteinExistence type="predicted"/>
<keyword evidence="3" id="KW-1185">Reference proteome</keyword>
<feature type="chain" id="PRO_5046836386" evidence="1">
    <location>
        <begin position="22"/>
        <end position="142"/>
    </location>
</feature>